<sequence>MNFAKPVDRKETYSYKWEKYRGKDILPMWVADSEFECAEPIKHAVHQRVEHGVFGYHLPTQYEPANRAVQRWLADKHDWHIESDWIVWIPGVVPGFNVASKAVCEAGDRVLVQTPNYPPLLASPRINGLEGINIPTVMQDGRYTLDFDRLEEEAKHPNTKLMILCNPMNPVGSVLTESEIERVRDICVTHNVVLCSDEIHCDLILDENAKHIPAGRVPELSNRSVTLMAASKTFNIAGLGTAFAIIPDKTLRRRFSQAALGHLPWVTILGLVATEAALTECDDWHAAQIDYLRANRDYLCEQINQLPGLSVIPSEATFLAWVDASGLGVDNPMQYFEELGVGPSPGADFGDKQCVRLNFACPRTDLEEAVRRLSKGRE</sequence>
<dbReference type="Gene3D" id="3.90.1150.10">
    <property type="entry name" value="Aspartate Aminotransferase, domain 1"/>
    <property type="match status" value="1"/>
</dbReference>
<dbReference type="InterPro" id="IPR015424">
    <property type="entry name" value="PyrdxlP-dep_Trfase"/>
</dbReference>
<dbReference type="EMBL" id="JAOWKX010000011">
    <property type="protein sequence ID" value="MCV2886433.1"/>
    <property type="molecule type" value="Genomic_DNA"/>
</dbReference>
<proteinExistence type="inferred from homology"/>
<dbReference type="EC" id="4.4.1.13" evidence="2"/>
<dbReference type="InterPro" id="IPR027619">
    <property type="entry name" value="C-S_lyase_PatB-like"/>
</dbReference>
<dbReference type="PANTHER" id="PTHR43525">
    <property type="entry name" value="PROTEIN MALY"/>
    <property type="match status" value="1"/>
</dbReference>
<dbReference type="InterPro" id="IPR004839">
    <property type="entry name" value="Aminotransferase_I/II_large"/>
</dbReference>
<dbReference type="GO" id="GO:0016829">
    <property type="term" value="F:lyase activity"/>
    <property type="evidence" value="ECO:0007669"/>
    <property type="project" value="UniProtKB-KW"/>
</dbReference>
<accession>A0ABT3ACM4</accession>
<dbReference type="InterPro" id="IPR015421">
    <property type="entry name" value="PyrdxlP-dep_Trfase_major"/>
</dbReference>
<comment type="caution">
    <text evidence="7">The sequence shown here is derived from an EMBL/GenBank/DDBJ whole genome shotgun (WGS) entry which is preliminary data.</text>
</comment>
<evidence type="ECO:0000256" key="2">
    <source>
        <dbReference type="ARBA" id="ARBA00012224"/>
    </source>
</evidence>
<dbReference type="Pfam" id="PF00155">
    <property type="entry name" value="Aminotran_1_2"/>
    <property type="match status" value="1"/>
</dbReference>
<dbReference type="PANTHER" id="PTHR43525:SF1">
    <property type="entry name" value="PROTEIN MALY"/>
    <property type="match status" value="1"/>
</dbReference>
<name>A0ABT3ACM4_9ALTE</name>
<dbReference type="Gene3D" id="3.40.640.10">
    <property type="entry name" value="Type I PLP-dependent aspartate aminotransferase-like (Major domain)"/>
    <property type="match status" value="1"/>
</dbReference>
<keyword evidence="3" id="KW-0663">Pyridoxal phosphate</keyword>
<dbReference type="RefSeq" id="WP_263713720.1">
    <property type="nucleotide sequence ID" value="NZ_JAOWKX010000011.1"/>
</dbReference>
<feature type="domain" description="Aminotransferase class I/classII large" evidence="6">
    <location>
        <begin position="51"/>
        <end position="373"/>
    </location>
</feature>
<evidence type="ECO:0000313" key="8">
    <source>
        <dbReference type="Proteomes" id="UP001652504"/>
    </source>
</evidence>
<evidence type="ECO:0000256" key="4">
    <source>
        <dbReference type="ARBA" id="ARBA00023239"/>
    </source>
</evidence>
<evidence type="ECO:0000259" key="6">
    <source>
        <dbReference type="Pfam" id="PF00155"/>
    </source>
</evidence>
<keyword evidence="8" id="KW-1185">Reference proteome</keyword>
<evidence type="ECO:0000256" key="3">
    <source>
        <dbReference type="ARBA" id="ARBA00022898"/>
    </source>
</evidence>
<dbReference type="SUPFAM" id="SSF53383">
    <property type="entry name" value="PLP-dependent transferases"/>
    <property type="match status" value="1"/>
</dbReference>
<organism evidence="7 8">
    <name type="scientific">Fluctibacter corallii</name>
    <dbReference type="NCBI Taxonomy" id="2984329"/>
    <lineage>
        <taxon>Bacteria</taxon>
        <taxon>Pseudomonadati</taxon>
        <taxon>Pseudomonadota</taxon>
        <taxon>Gammaproteobacteria</taxon>
        <taxon>Alteromonadales</taxon>
        <taxon>Alteromonadaceae</taxon>
        <taxon>Fluctibacter</taxon>
    </lineage>
</organism>
<comment type="similarity">
    <text evidence="5">Belongs to the class-II pyridoxal-phosphate-dependent aminotransferase family. MalY/PatB cystathionine beta-lyase subfamily.</text>
</comment>
<evidence type="ECO:0000256" key="1">
    <source>
        <dbReference type="ARBA" id="ARBA00001933"/>
    </source>
</evidence>
<dbReference type="CDD" id="cd00609">
    <property type="entry name" value="AAT_like"/>
    <property type="match status" value="1"/>
</dbReference>
<reference evidence="7 8" key="1">
    <citation type="submission" date="2022-10" db="EMBL/GenBank/DDBJ databases">
        <title>Aestuariibacter sp. AA17 isolated from Montipora capitata coral fragment.</title>
        <authorList>
            <person name="Emsley S.A."/>
            <person name="Pfannmuller K.M."/>
            <person name="Loughran R.M."/>
            <person name="Shlafstein M."/>
            <person name="Papke E."/>
            <person name="Saw J.H."/>
            <person name="Ushijima B."/>
            <person name="Videau P."/>
        </authorList>
    </citation>
    <scope>NUCLEOTIDE SEQUENCE [LARGE SCALE GENOMIC DNA]</scope>
    <source>
        <strain evidence="7 8">AA17</strain>
    </source>
</reference>
<gene>
    <name evidence="7" type="ORF">OE749_17190</name>
</gene>
<dbReference type="InterPro" id="IPR015422">
    <property type="entry name" value="PyrdxlP-dep_Trfase_small"/>
</dbReference>
<evidence type="ECO:0000256" key="5">
    <source>
        <dbReference type="ARBA" id="ARBA00037974"/>
    </source>
</evidence>
<keyword evidence="4 7" id="KW-0456">Lyase</keyword>
<dbReference type="InterPro" id="IPR051798">
    <property type="entry name" value="Class-II_PLP-Dep_Aminotrans"/>
</dbReference>
<comment type="cofactor">
    <cofactor evidence="1">
        <name>pyridoxal 5'-phosphate</name>
        <dbReference type="ChEBI" id="CHEBI:597326"/>
    </cofactor>
</comment>
<dbReference type="NCBIfam" id="TIGR04350">
    <property type="entry name" value="C_S_lyase_PatB"/>
    <property type="match status" value="1"/>
</dbReference>
<protein>
    <recommendedName>
        <fullName evidence="2">cysteine-S-conjugate beta-lyase</fullName>
        <ecNumber evidence="2">4.4.1.13</ecNumber>
    </recommendedName>
</protein>
<evidence type="ECO:0000313" key="7">
    <source>
        <dbReference type="EMBL" id="MCV2886433.1"/>
    </source>
</evidence>
<dbReference type="Proteomes" id="UP001652504">
    <property type="component" value="Unassembled WGS sequence"/>
</dbReference>